<keyword evidence="7" id="KW-1185">Reference proteome</keyword>
<feature type="compositionally biased region" description="Polar residues" evidence="4">
    <location>
        <begin position="160"/>
        <end position="171"/>
    </location>
</feature>
<dbReference type="PROSITE" id="PS51845">
    <property type="entry name" value="PDEASE_I_2"/>
    <property type="match status" value="1"/>
</dbReference>
<dbReference type="Pfam" id="PF01590">
    <property type="entry name" value="GAF"/>
    <property type="match status" value="2"/>
</dbReference>
<dbReference type="GO" id="GO:0007165">
    <property type="term" value="P:signal transduction"/>
    <property type="evidence" value="ECO:0007669"/>
    <property type="project" value="InterPro"/>
</dbReference>
<dbReference type="SMART" id="SM00065">
    <property type="entry name" value="GAF"/>
    <property type="match status" value="3"/>
</dbReference>
<keyword evidence="3" id="KW-0378">Hydrolase</keyword>
<dbReference type="CDD" id="cd00077">
    <property type="entry name" value="HDc"/>
    <property type="match status" value="1"/>
</dbReference>
<dbReference type="GO" id="GO:0046872">
    <property type="term" value="F:metal ion binding"/>
    <property type="evidence" value="ECO:0007669"/>
    <property type="project" value="UniProtKB-KW"/>
</dbReference>
<organism evidence="6 7">
    <name type="scientific">Tritrichomonas foetus</name>
    <dbReference type="NCBI Taxonomy" id="1144522"/>
    <lineage>
        <taxon>Eukaryota</taxon>
        <taxon>Metamonada</taxon>
        <taxon>Parabasalia</taxon>
        <taxon>Tritrichomonadida</taxon>
        <taxon>Tritrichomonadidae</taxon>
        <taxon>Tritrichomonas</taxon>
    </lineage>
</organism>
<dbReference type="Gene3D" id="3.30.450.40">
    <property type="match status" value="3"/>
</dbReference>
<protein>
    <submittedName>
        <fullName evidence="6">GAF domain containing protein</fullName>
    </submittedName>
</protein>
<dbReference type="InterPro" id="IPR003607">
    <property type="entry name" value="HD/PDEase_dom"/>
</dbReference>
<dbReference type="Proteomes" id="UP000179807">
    <property type="component" value="Unassembled WGS sequence"/>
</dbReference>
<evidence type="ECO:0000256" key="2">
    <source>
        <dbReference type="ARBA" id="ARBA00022723"/>
    </source>
</evidence>
<dbReference type="InterPro" id="IPR003018">
    <property type="entry name" value="GAF"/>
</dbReference>
<evidence type="ECO:0000256" key="1">
    <source>
        <dbReference type="ARBA" id="ARBA00022535"/>
    </source>
</evidence>
<sequence>MRKKHNPRFYDFLAAQFPEFAVVRSSQPVNNIRNGFPDHGKVKNLIKSTVNIHSDDDITRTIRENHRFNNSNSLDSLEDINEDSFENINFRNYESEDNFSPLIDRRSEIRKNVKEDLDSSTGSTTRLQIKKISSHSKSGKKCQSSFEKVKHPHNVKNNKTSNISSGNNSRLSSTIPYRRCEPIIVPALPAVCYKRKDNKNITNLPLISLDQLQKKNAEKLQKIIDKTDDVEATSKPLQKEVSVTDSNVLTLLNTGRFDTSRSYNEFNVRENYEDDDENELDFTVNGIPPIPIPKAKGPNDLVVMESPPFSLSPFTYIDEVTQLNDADLQQYIEEDALFVKSLTSNGNRFDNDTIYDFCITLTENQYQMAFSVVSKQFFKFAQILHWLHSLVNCETPQEYAARVERACKSIFLCRTCLFWMNIESAEILMNYSMLMKVPHGKGIIGTCCTDKREIVAPNPMCFPLYDEEIDLPFCEEAEIIVVEPIRFNNRILGTVLLVDKVHPSGATYSYWPQSELFLLRFFVEHLAKSFATMNNSTRKTAKLYRILGSYISRQSDFAKLLSIIKTSLVDLINCESVTVFFKESQRSVYYYEQVGNRFVRRNVELEKAGIVTNVFLEKKGFNWPVASSDNKFNTALDGQYANRPAIAMPLLQGKENELIGAIICRGKKDSSPCFMDDDYQWFTMISAVASPCLQSGMVYRKKLNELRLALQAQDRLAMLLQTAESLSRETSIDHTITQIMNNAKELTGADRVSMFVVDETETHLISKVAQGTKNAIMIPINAGIAGSVATTGEVINIPDVYEDPRFNANVDKKTGYVTKSMVTIPVKDQKGKIIAVAQLMNKLSGEPFSDSDVELTKAMCVFSGIALANSRVIEMAVASTKRFEAMMETSLLLMHGNSLSSVIHHIMSSTRDLMNADRNSLFLMNKQTSKVQTHVTEGGSDVKIEVEEGKGVVGFIAKHGVVVNIPDAYKDNRFHSGVDLATGYRTRSILGCPIRGADNEVIGVVEMINKDMLINGGIFTKEDEQLVTAFSSFAGIAFEKHRIEQNQPKVAIELSSMVTAEENNNCEPPFRICLTKEKLERLISNYFDITKLYPVETVCVVASFFYSLDLTTTFRITNSKLIRFLLAVYESCNDKILHTWNKAVESVQFMYFLIKKIELDYDIPKLDQLVLLICALCHDIDHFEQDMGGIEGPFQILYRNRPIMEMHHCEEIVTIINESEQNIFENISPEDATQMWLKIYDLILATNPSTFYMNMTRLGTLVRPNFIFKFQNKSHRTFLYKAMVIACDLCRTVNSFELCKEWAQTQWEGIINPKKVIPSFNSKQREQFNRDKFLNIKMEPSPETLEETRIRKEKMLSKIVQGVFICFTEPLFLILKDIIPQMDECLTQMNSNYEEWKKITNDS</sequence>
<evidence type="ECO:0000313" key="7">
    <source>
        <dbReference type="Proteomes" id="UP000179807"/>
    </source>
</evidence>
<dbReference type="InterPro" id="IPR036971">
    <property type="entry name" value="PDEase_catalytic_dom_sf"/>
</dbReference>
<dbReference type="SUPFAM" id="SSF109604">
    <property type="entry name" value="HD-domain/PDEase-like"/>
    <property type="match status" value="1"/>
</dbReference>
<dbReference type="GeneID" id="94833052"/>
<evidence type="ECO:0000259" key="5">
    <source>
        <dbReference type="PROSITE" id="PS51845"/>
    </source>
</evidence>
<dbReference type="EMBL" id="MLAK01000393">
    <property type="protein sequence ID" value="OHT14327.1"/>
    <property type="molecule type" value="Genomic_DNA"/>
</dbReference>
<gene>
    <name evidence="6" type="ORF">TRFO_15381</name>
</gene>
<dbReference type="SUPFAM" id="SSF55781">
    <property type="entry name" value="GAF domain-like"/>
    <property type="match status" value="4"/>
</dbReference>
<dbReference type="VEuPathDB" id="TrichDB:TRFO_15381"/>
<keyword evidence="1" id="KW-0140">cGMP</keyword>
<evidence type="ECO:0000313" key="6">
    <source>
        <dbReference type="EMBL" id="OHT14327.1"/>
    </source>
</evidence>
<keyword evidence="2" id="KW-0479">Metal-binding</keyword>
<accession>A0A1J4KSR1</accession>
<dbReference type="Pfam" id="PF00233">
    <property type="entry name" value="PDEase_I"/>
    <property type="match status" value="1"/>
</dbReference>
<dbReference type="RefSeq" id="XP_068367463.1">
    <property type="nucleotide sequence ID" value="XM_068498348.1"/>
</dbReference>
<dbReference type="PANTHER" id="PTHR11347">
    <property type="entry name" value="CYCLIC NUCLEOTIDE PHOSPHODIESTERASE"/>
    <property type="match status" value="1"/>
</dbReference>
<dbReference type="Gene3D" id="1.10.1300.10">
    <property type="entry name" value="3'5'-cyclic nucleotide phosphodiesterase, catalytic domain"/>
    <property type="match status" value="1"/>
</dbReference>
<feature type="region of interest" description="Disordered" evidence="4">
    <location>
        <begin position="138"/>
        <end position="171"/>
    </location>
</feature>
<dbReference type="InterPro" id="IPR029016">
    <property type="entry name" value="GAF-like_dom_sf"/>
</dbReference>
<dbReference type="OrthoDB" id="74705at2759"/>
<dbReference type="GO" id="GO:0004114">
    <property type="term" value="F:3',5'-cyclic-nucleotide phosphodiesterase activity"/>
    <property type="evidence" value="ECO:0007669"/>
    <property type="project" value="InterPro"/>
</dbReference>
<reference evidence="6" key="1">
    <citation type="submission" date="2016-10" db="EMBL/GenBank/DDBJ databases">
        <authorList>
            <person name="Benchimol M."/>
            <person name="Almeida L.G."/>
            <person name="Vasconcelos A.T."/>
            <person name="Perreira-Neves A."/>
            <person name="Rosa I.A."/>
            <person name="Tasca T."/>
            <person name="Bogo M.R."/>
            <person name="de Souza W."/>
        </authorList>
    </citation>
    <scope>NUCLEOTIDE SEQUENCE [LARGE SCALE GENOMIC DNA]</scope>
    <source>
        <strain evidence="6">K</strain>
    </source>
</reference>
<dbReference type="InterPro" id="IPR002073">
    <property type="entry name" value="PDEase_catalytic_dom"/>
</dbReference>
<name>A0A1J4KSR1_9EUKA</name>
<proteinExistence type="predicted"/>
<evidence type="ECO:0000256" key="3">
    <source>
        <dbReference type="ARBA" id="ARBA00022801"/>
    </source>
</evidence>
<comment type="caution">
    <text evidence="6">The sequence shown here is derived from an EMBL/GenBank/DDBJ whole genome shotgun (WGS) entry which is preliminary data.</text>
</comment>
<feature type="domain" description="PDEase" evidence="5">
    <location>
        <begin position="1042"/>
        <end position="1403"/>
    </location>
</feature>
<evidence type="ECO:0000256" key="4">
    <source>
        <dbReference type="SAM" id="MobiDB-lite"/>
    </source>
</evidence>